<name>A0A8J8G8T6_9FLAO</name>
<gene>
    <name evidence="2" type="ORF">HNQ03_001890</name>
</gene>
<keyword evidence="3" id="KW-1185">Reference proteome</keyword>
<accession>A0A8J8G8T6</accession>
<dbReference type="PROSITE" id="PS51257">
    <property type="entry name" value="PROKAR_LIPOPROTEIN"/>
    <property type="match status" value="1"/>
</dbReference>
<evidence type="ECO:0000313" key="2">
    <source>
        <dbReference type="EMBL" id="NRS92810.1"/>
    </source>
</evidence>
<reference evidence="2" key="1">
    <citation type="submission" date="2020-05" db="EMBL/GenBank/DDBJ databases">
        <title>Genomic Encyclopedia of Type Strains, Phase IV (KMG-V): Genome sequencing to study the core and pangenomes of soil and plant-associated prokaryotes.</title>
        <authorList>
            <person name="Whitman W."/>
        </authorList>
    </citation>
    <scope>NUCLEOTIDE SEQUENCE</scope>
    <source>
        <strain evidence="2">16F</strain>
    </source>
</reference>
<protein>
    <submittedName>
        <fullName evidence="2">C-terminal processing protease CtpA/Prc</fullName>
    </submittedName>
</protein>
<dbReference type="GO" id="GO:0030288">
    <property type="term" value="C:outer membrane-bounded periplasmic space"/>
    <property type="evidence" value="ECO:0007669"/>
    <property type="project" value="TreeGrafter"/>
</dbReference>
<dbReference type="GO" id="GO:0007165">
    <property type="term" value="P:signal transduction"/>
    <property type="evidence" value="ECO:0007669"/>
    <property type="project" value="TreeGrafter"/>
</dbReference>
<dbReference type="GO" id="GO:0006508">
    <property type="term" value="P:proteolysis"/>
    <property type="evidence" value="ECO:0007669"/>
    <property type="project" value="UniProtKB-KW"/>
</dbReference>
<proteinExistence type="predicted"/>
<dbReference type="RefSeq" id="WP_173779397.1">
    <property type="nucleotide sequence ID" value="NZ_JABSNO010000012.1"/>
</dbReference>
<evidence type="ECO:0000313" key="3">
    <source>
        <dbReference type="Proteomes" id="UP000610746"/>
    </source>
</evidence>
<keyword evidence="2" id="KW-0378">Hydrolase</keyword>
<dbReference type="InterPro" id="IPR005151">
    <property type="entry name" value="Tail-specific_protease"/>
</dbReference>
<dbReference type="SMART" id="SM00245">
    <property type="entry name" value="TSPc"/>
    <property type="match status" value="1"/>
</dbReference>
<dbReference type="GO" id="GO:0004175">
    <property type="term" value="F:endopeptidase activity"/>
    <property type="evidence" value="ECO:0007669"/>
    <property type="project" value="TreeGrafter"/>
</dbReference>
<feature type="domain" description="Tail specific protease" evidence="1">
    <location>
        <begin position="228"/>
        <end position="469"/>
    </location>
</feature>
<dbReference type="PANTHER" id="PTHR32060">
    <property type="entry name" value="TAIL-SPECIFIC PROTEASE"/>
    <property type="match status" value="1"/>
</dbReference>
<sequence>MKKIYYFLLVLLLSSCISVKKYNEQLLTKIPVEKLKKDVNFTYKKLQKNHPDLYGFTSKENLDFKFDSLKFTIKSPLNPSEFYQKLAPLITEVQQGHLNLMIPAKRLTKKEIKNLEKQKGLFSRYNFILDGDKIFVKDNADKIENMDVGTEILEINEEKSSILIEKYKPYIASDGYNTSYEKYALSRRWPTFFTVENGILDSVKLKVKFNNEIKIFYLKREPVSKKEKKAEKIYTKKKEEQKTQDYNPNTRSYNRSIDFKTKDSSVVLMTIKTFSGVKSKSFYKESFQTLSDKKVKYLILDLRNNLGGSLAEIHDLYRYLGADKYPFITDIEVTDSASLLRADYFSSIPWLAKPLAAITYPFYAFGSLLSVKKKDGQILLRNNLFSSKKPRKNAFEGEIYVLINGSSFSASSIISSKLKGDGRAILVGEETGGANDGTVAGRYNTVKLPNSKILFPIGLMKISPNIVFTKTKKGVEPNIEMIESTTEILQKKDKVLHYVLEEISKKNSIEIK</sequence>
<dbReference type="InterPro" id="IPR029045">
    <property type="entry name" value="ClpP/crotonase-like_dom_sf"/>
</dbReference>
<dbReference type="AlphaFoldDB" id="A0A8J8G8T6"/>
<comment type="caution">
    <text evidence="2">The sequence shown here is derived from an EMBL/GenBank/DDBJ whole genome shotgun (WGS) entry which is preliminary data.</text>
</comment>
<dbReference type="EMBL" id="JABSNO010000012">
    <property type="protein sequence ID" value="NRS92810.1"/>
    <property type="molecule type" value="Genomic_DNA"/>
</dbReference>
<dbReference type="Gene3D" id="3.90.226.10">
    <property type="entry name" value="2-enoyl-CoA Hydratase, Chain A, domain 1"/>
    <property type="match status" value="1"/>
</dbReference>
<dbReference type="GO" id="GO:0008236">
    <property type="term" value="F:serine-type peptidase activity"/>
    <property type="evidence" value="ECO:0007669"/>
    <property type="project" value="InterPro"/>
</dbReference>
<dbReference type="Pfam" id="PF03572">
    <property type="entry name" value="Peptidase_S41"/>
    <property type="match status" value="1"/>
</dbReference>
<dbReference type="SUPFAM" id="SSF52096">
    <property type="entry name" value="ClpP/crotonase"/>
    <property type="match status" value="1"/>
</dbReference>
<evidence type="ECO:0000259" key="1">
    <source>
        <dbReference type="SMART" id="SM00245"/>
    </source>
</evidence>
<dbReference type="PANTHER" id="PTHR32060:SF30">
    <property type="entry name" value="CARBOXY-TERMINAL PROCESSING PROTEASE CTPA"/>
    <property type="match status" value="1"/>
</dbReference>
<keyword evidence="2" id="KW-0645">Protease</keyword>
<dbReference type="Proteomes" id="UP000610746">
    <property type="component" value="Unassembled WGS sequence"/>
</dbReference>
<organism evidence="2 3">
    <name type="scientific">Frigoriflavimonas asaccharolytica</name>
    <dbReference type="NCBI Taxonomy" id="2735899"/>
    <lineage>
        <taxon>Bacteria</taxon>
        <taxon>Pseudomonadati</taxon>
        <taxon>Bacteroidota</taxon>
        <taxon>Flavobacteriia</taxon>
        <taxon>Flavobacteriales</taxon>
        <taxon>Weeksellaceae</taxon>
        <taxon>Frigoriflavimonas</taxon>
    </lineage>
</organism>